<evidence type="ECO:0000256" key="4">
    <source>
        <dbReference type="ARBA" id="ARBA00023136"/>
    </source>
</evidence>
<keyword evidence="2 6" id="KW-0999">Mitochondrion inner membrane</keyword>
<comment type="similarity">
    <text evidence="6">Belongs to the COQ4 family.</text>
</comment>
<feature type="binding site" evidence="6">
    <location>
        <position position="187"/>
    </location>
    <ligand>
        <name>Zn(2+)</name>
        <dbReference type="ChEBI" id="CHEBI:29105"/>
    </ligand>
</feature>
<evidence type="ECO:0000256" key="6">
    <source>
        <dbReference type="HAMAP-Rule" id="MF_03111"/>
    </source>
</evidence>
<keyword evidence="6" id="KW-0479">Metal-binding</keyword>
<keyword evidence="8" id="KW-1185">Reference proteome</keyword>
<dbReference type="AlphaFoldDB" id="A0AAD2GAA6"/>
<dbReference type="PANTHER" id="PTHR12922:SF7">
    <property type="entry name" value="UBIQUINONE BIOSYNTHESIS PROTEIN COQ4 HOMOLOG, MITOCHONDRIAL"/>
    <property type="match status" value="1"/>
</dbReference>
<evidence type="ECO:0000313" key="7">
    <source>
        <dbReference type="EMBL" id="CAJ1966959.1"/>
    </source>
</evidence>
<keyword evidence="4 6" id="KW-0472">Membrane</keyword>
<keyword evidence="3 6" id="KW-0496">Mitochondrion</keyword>
<comment type="cofactor">
    <cofactor evidence="6">
        <name>Zn(2+)</name>
        <dbReference type="ChEBI" id="CHEBI:29105"/>
    </cofactor>
</comment>
<dbReference type="HAMAP" id="MF_03111">
    <property type="entry name" value="Coq4"/>
    <property type="match status" value="1"/>
</dbReference>
<dbReference type="EMBL" id="CAKOGP040002313">
    <property type="protein sequence ID" value="CAJ1966959.1"/>
    <property type="molecule type" value="Genomic_DNA"/>
</dbReference>
<evidence type="ECO:0000313" key="8">
    <source>
        <dbReference type="Proteomes" id="UP001295423"/>
    </source>
</evidence>
<dbReference type="InterPro" id="IPR027540">
    <property type="entry name" value="Coq4_euk"/>
</dbReference>
<dbReference type="GO" id="GO:0008270">
    <property type="term" value="F:zinc ion binding"/>
    <property type="evidence" value="ECO:0007669"/>
    <property type="project" value="UniProtKB-UniRule"/>
</dbReference>
<dbReference type="Proteomes" id="UP001295423">
    <property type="component" value="Unassembled WGS sequence"/>
</dbReference>
<keyword evidence="5 6" id="KW-0456">Lyase</keyword>
<proteinExistence type="inferred from homology"/>
<evidence type="ECO:0000256" key="5">
    <source>
        <dbReference type="ARBA" id="ARBA00023239"/>
    </source>
</evidence>
<evidence type="ECO:0000256" key="3">
    <source>
        <dbReference type="ARBA" id="ARBA00023128"/>
    </source>
</evidence>
<comment type="function">
    <text evidence="6">Lyase that catalyzes the C1-decarboxylation of 4-hydroxy-3-methoxy-5-(all-trans-polyprenyl)benzoic acid into 2-methoxy-6-(all-trans-polyprenyl)phenol during ubiquinone biosynthesis.</text>
</comment>
<protein>
    <recommendedName>
        <fullName evidence="6">Ubiquinone biosynthesis protein COQ4 homolog, mitochondrial</fullName>
    </recommendedName>
    <alternativeName>
        <fullName evidence="6">4-hydroxy-3-methoxy-5-polyprenylbenzoate decarboxylase</fullName>
        <ecNumber evidence="6">4.1.1.130</ecNumber>
    </alternativeName>
    <alternativeName>
        <fullName evidence="6">Coenzyme Q biosynthesis protein 4 homolog</fullName>
    </alternativeName>
</protein>
<dbReference type="Pfam" id="PF05019">
    <property type="entry name" value="Coq4"/>
    <property type="match status" value="1"/>
</dbReference>
<keyword evidence="1 6" id="KW-0831">Ubiquinone biosynthesis</keyword>
<dbReference type="InterPro" id="IPR007715">
    <property type="entry name" value="Coq4"/>
</dbReference>
<comment type="caution">
    <text evidence="7">The sequence shown here is derived from an EMBL/GenBank/DDBJ whole genome shotgun (WGS) entry which is preliminary data.</text>
</comment>
<keyword evidence="6" id="KW-0862">Zinc</keyword>
<sequence length="282" mass="31707">MIRKHSTVLLCRSAVPIKSISRASHRNLDSIRSLSTTTLEEPPFYGSPRPPKTNENFRFPHQKIALAIHHATTAFADPTRADAVAGLGEITGQVSLERIQAQMMADETGRRILEDRPVVRKATIPYQELIDSVPEDPDVPLTFGQAYGKFLKSHGFDPDGRDPVKYIEDETLAYIMLRYRQNHDFWHAITGLPPTVLGELGLKYLELFQTGLPIAALSSTVGALRLDSKERRILMTQYLPWALEASQSSTPLMNVYYEEEFETPLADLRGRLNLKPAPQVDL</sequence>
<evidence type="ECO:0000256" key="2">
    <source>
        <dbReference type="ARBA" id="ARBA00022792"/>
    </source>
</evidence>
<evidence type="ECO:0000256" key="1">
    <source>
        <dbReference type="ARBA" id="ARBA00022688"/>
    </source>
</evidence>
<organism evidence="7 8">
    <name type="scientific">Cylindrotheca closterium</name>
    <dbReference type="NCBI Taxonomy" id="2856"/>
    <lineage>
        <taxon>Eukaryota</taxon>
        <taxon>Sar</taxon>
        <taxon>Stramenopiles</taxon>
        <taxon>Ochrophyta</taxon>
        <taxon>Bacillariophyta</taxon>
        <taxon>Bacillariophyceae</taxon>
        <taxon>Bacillariophycidae</taxon>
        <taxon>Bacillariales</taxon>
        <taxon>Bacillariaceae</taxon>
        <taxon>Cylindrotheca</taxon>
    </lineage>
</organism>
<dbReference type="PANTHER" id="PTHR12922">
    <property type="entry name" value="UBIQUINONE BIOSYNTHESIS PROTEIN"/>
    <property type="match status" value="1"/>
</dbReference>
<feature type="binding site" evidence="6">
    <location>
        <position position="183"/>
    </location>
    <ligand>
        <name>Zn(2+)</name>
        <dbReference type="ChEBI" id="CHEBI:29105"/>
    </ligand>
</feature>
<dbReference type="EC" id="4.1.1.130" evidence="6"/>
<feature type="binding site" evidence="6">
    <location>
        <position position="184"/>
    </location>
    <ligand>
        <name>Zn(2+)</name>
        <dbReference type="ChEBI" id="CHEBI:29105"/>
    </ligand>
</feature>
<gene>
    <name evidence="7" type="ORF">CYCCA115_LOCUS22541</name>
</gene>
<comment type="subcellular location">
    <subcellularLocation>
        <location evidence="6">Mitochondrion inner membrane</location>
        <topology evidence="6">Peripheral membrane protein</topology>
        <orientation evidence="6">Matrix side</orientation>
    </subcellularLocation>
</comment>
<name>A0AAD2GAA6_9STRA</name>
<comment type="pathway">
    <text evidence="6">Cofactor biosynthesis; ubiquinone biosynthesis.</text>
</comment>
<reference evidence="7" key="1">
    <citation type="submission" date="2023-08" db="EMBL/GenBank/DDBJ databases">
        <authorList>
            <person name="Audoor S."/>
            <person name="Bilcke G."/>
        </authorList>
    </citation>
    <scope>NUCLEOTIDE SEQUENCE</scope>
</reference>
<dbReference type="GO" id="GO:0031314">
    <property type="term" value="C:extrinsic component of mitochondrial inner membrane"/>
    <property type="evidence" value="ECO:0007669"/>
    <property type="project" value="UniProtKB-UniRule"/>
</dbReference>
<dbReference type="GO" id="GO:0120539">
    <property type="term" value="F:4-hydroxy-3-methoxy-5-polyprenylbenzoate decarboxylase activity"/>
    <property type="evidence" value="ECO:0007669"/>
    <property type="project" value="UniProtKB-EC"/>
</dbReference>
<comment type="catalytic activity">
    <reaction evidence="6">
        <text>a 4-hydroxy-3-methoxy-5-(all-trans-polyprenyl)benzoate + H(+) = a 2-methoxy-6-(all-trans-polyprenyl)phenol + CO2</text>
        <dbReference type="Rhea" id="RHEA:81179"/>
        <dbReference type="Rhea" id="RHEA-COMP:9551"/>
        <dbReference type="Rhea" id="RHEA-COMP:10931"/>
        <dbReference type="ChEBI" id="CHEBI:15378"/>
        <dbReference type="ChEBI" id="CHEBI:16526"/>
        <dbReference type="ChEBI" id="CHEBI:62731"/>
        <dbReference type="ChEBI" id="CHEBI:84443"/>
        <dbReference type="EC" id="4.1.1.130"/>
    </reaction>
</comment>
<comment type="subunit">
    <text evidence="6">Component of a multi-subunit COQ enzyme complex.</text>
</comment>
<accession>A0AAD2GAA6</accession>
<feature type="binding site" evidence="6">
    <location>
        <position position="199"/>
    </location>
    <ligand>
        <name>Zn(2+)</name>
        <dbReference type="ChEBI" id="CHEBI:29105"/>
    </ligand>
</feature>